<organism evidence="2">
    <name type="scientific">marine sediment metagenome</name>
    <dbReference type="NCBI Taxonomy" id="412755"/>
    <lineage>
        <taxon>unclassified sequences</taxon>
        <taxon>metagenomes</taxon>
        <taxon>ecological metagenomes</taxon>
    </lineage>
</organism>
<name>X1SZ01_9ZZZZ</name>
<evidence type="ECO:0000313" key="2">
    <source>
        <dbReference type="EMBL" id="GAI98168.1"/>
    </source>
</evidence>
<accession>X1SZ01</accession>
<feature type="compositionally biased region" description="Basic and acidic residues" evidence="1">
    <location>
        <begin position="16"/>
        <end position="31"/>
    </location>
</feature>
<comment type="caution">
    <text evidence="2">The sequence shown here is derived from an EMBL/GenBank/DDBJ whole genome shotgun (WGS) entry which is preliminary data.</text>
</comment>
<sequence length="60" mass="6694">MALLGQGNAVAQRQTKSSDETMRDKFAASEKRSGYKAELEYIPDCGITYYPNEGSLWPYG</sequence>
<gene>
    <name evidence="2" type="ORF">S12H4_41062</name>
</gene>
<feature type="region of interest" description="Disordered" evidence="1">
    <location>
        <begin position="1"/>
        <end position="31"/>
    </location>
</feature>
<reference evidence="2" key="1">
    <citation type="journal article" date="2014" name="Front. Microbiol.">
        <title>High frequency of phylogenetically diverse reductive dehalogenase-homologous genes in deep subseafloor sedimentary metagenomes.</title>
        <authorList>
            <person name="Kawai M."/>
            <person name="Futagami T."/>
            <person name="Toyoda A."/>
            <person name="Takaki Y."/>
            <person name="Nishi S."/>
            <person name="Hori S."/>
            <person name="Arai W."/>
            <person name="Tsubouchi T."/>
            <person name="Morono Y."/>
            <person name="Uchiyama I."/>
            <person name="Ito T."/>
            <person name="Fujiyama A."/>
            <person name="Inagaki F."/>
            <person name="Takami H."/>
        </authorList>
    </citation>
    <scope>NUCLEOTIDE SEQUENCE</scope>
    <source>
        <strain evidence="2">Expedition CK06-06</strain>
    </source>
</reference>
<evidence type="ECO:0000256" key="1">
    <source>
        <dbReference type="SAM" id="MobiDB-lite"/>
    </source>
</evidence>
<protein>
    <submittedName>
        <fullName evidence="2">Uncharacterized protein</fullName>
    </submittedName>
</protein>
<dbReference type="EMBL" id="BARW01024984">
    <property type="protein sequence ID" value="GAI98168.1"/>
    <property type="molecule type" value="Genomic_DNA"/>
</dbReference>
<dbReference type="AlphaFoldDB" id="X1SZ01"/>
<proteinExistence type="predicted"/>